<dbReference type="InterPro" id="IPR001387">
    <property type="entry name" value="Cro/C1-type_HTH"/>
</dbReference>
<proteinExistence type="predicted"/>
<dbReference type="InterPro" id="IPR045475">
    <property type="entry name" value="iSTAND"/>
</dbReference>
<accession>A0A4P6A0X4</accession>
<dbReference type="Pfam" id="PF19995">
    <property type="entry name" value="iSTAND"/>
    <property type="match status" value="1"/>
</dbReference>
<reference evidence="4" key="1">
    <citation type="submission" date="2019-02" db="EMBL/GenBank/DDBJ databases">
        <title>Draft genome sequence of Planktothrix agardhii NIES-905.</title>
        <authorList>
            <person name="Yamaguchi H."/>
            <person name="Suzuki S."/>
            <person name="Kawachi M."/>
        </authorList>
    </citation>
    <scope>NUCLEOTIDE SEQUENCE [LARGE SCALE GENOMIC DNA]</scope>
    <source>
        <strain evidence="4">CCAP 1459/11A</strain>
    </source>
</reference>
<dbReference type="EMBL" id="BJCD01000063">
    <property type="protein sequence ID" value="GDZ95651.1"/>
    <property type="molecule type" value="Genomic_DNA"/>
</dbReference>
<feature type="region of interest" description="Disordered" evidence="1">
    <location>
        <begin position="1"/>
        <end position="32"/>
    </location>
</feature>
<organism evidence="3 4">
    <name type="scientific">Planktothrix agardhii CCAP 1459/11A</name>
    <dbReference type="NCBI Taxonomy" id="282420"/>
    <lineage>
        <taxon>Bacteria</taxon>
        <taxon>Bacillati</taxon>
        <taxon>Cyanobacteriota</taxon>
        <taxon>Cyanophyceae</taxon>
        <taxon>Oscillatoriophycideae</taxon>
        <taxon>Oscillatoriales</taxon>
        <taxon>Microcoleaceae</taxon>
        <taxon>Planktothrix</taxon>
    </lineage>
</organism>
<evidence type="ECO:0000259" key="2">
    <source>
        <dbReference type="Pfam" id="PF19995"/>
    </source>
</evidence>
<dbReference type="CDD" id="cd00093">
    <property type="entry name" value="HTH_XRE"/>
    <property type="match status" value="1"/>
</dbReference>
<dbReference type="AlphaFoldDB" id="A0A4P6A0X4"/>
<dbReference type="Proteomes" id="UP000299794">
    <property type="component" value="Unassembled WGS sequence"/>
</dbReference>
<dbReference type="SUPFAM" id="SSF47413">
    <property type="entry name" value="lambda repressor-like DNA-binding domains"/>
    <property type="match status" value="1"/>
</dbReference>
<dbReference type="Gene3D" id="1.10.260.40">
    <property type="entry name" value="lambda repressor-like DNA-binding domains"/>
    <property type="match status" value="1"/>
</dbReference>
<evidence type="ECO:0000256" key="1">
    <source>
        <dbReference type="SAM" id="MobiDB-lite"/>
    </source>
</evidence>
<protein>
    <recommendedName>
        <fullName evidence="2">Inactive STAND domain-containing protein</fullName>
    </recommendedName>
</protein>
<evidence type="ECO:0000313" key="4">
    <source>
        <dbReference type="Proteomes" id="UP000299794"/>
    </source>
</evidence>
<feature type="domain" description="Inactive STAND" evidence="2">
    <location>
        <begin position="106"/>
        <end position="250"/>
    </location>
</feature>
<dbReference type="RefSeq" id="WP_141295709.1">
    <property type="nucleotide sequence ID" value="NZ_BJCD01000063.1"/>
</dbReference>
<sequence length="339" mass="38926">MIKKREPGRVGASKEGNDLLRNTQKSKNQETEKEWTYEEIADKVGFSVDTVKRFFNGHKVYTDNAKKIIEILGLEFSDVVDLSQSNIVNSQTKDSKTPSKQLKEALYQLNYKDLDGLFETSLKKRSVQGFLIQGKYGYGQKWLVSRLARHINYNVIGYKADLPIENKQSIDDFWYTLGNKIGCQPNPEAIAQQIYQYWLTQPVILAIWNFNNVAKGKGLEIFINQVWQLVVNLIHQDSSSDSSRQAILFIVDQTGNLQLSSDFIINLPEINDLDPDDITLWVRQSLSKLLIELNNDSILDIEDSIQDIIEKNTIPFFALKAICERCKLNYSDIERSFTL</sequence>
<name>A0A4P6A0X4_PLAAG</name>
<dbReference type="GO" id="GO:0003677">
    <property type="term" value="F:DNA binding"/>
    <property type="evidence" value="ECO:0007669"/>
    <property type="project" value="InterPro"/>
</dbReference>
<gene>
    <name evidence="3" type="ORF">PA905_40810</name>
</gene>
<evidence type="ECO:0000313" key="3">
    <source>
        <dbReference type="EMBL" id="GDZ95651.1"/>
    </source>
</evidence>
<comment type="caution">
    <text evidence="3">The sequence shown here is derived from an EMBL/GenBank/DDBJ whole genome shotgun (WGS) entry which is preliminary data.</text>
</comment>
<dbReference type="InterPro" id="IPR010982">
    <property type="entry name" value="Lambda_DNA-bd_dom_sf"/>
</dbReference>